<reference evidence="2" key="1">
    <citation type="submission" date="2018-02" db="EMBL/GenBank/DDBJ databases">
        <authorList>
            <person name="Hausmann B."/>
        </authorList>
    </citation>
    <scope>NUCLEOTIDE SEQUENCE [LARGE SCALE GENOMIC DNA]</scope>
    <source>
        <strain evidence="2">Peat soil MAG SbF1</strain>
    </source>
</reference>
<dbReference type="EMBL" id="OMOF01000246">
    <property type="protein sequence ID" value="SPF45083.1"/>
    <property type="molecule type" value="Genomic_DNA"/>
</dbReference>
<name>A0A2U3KZN2_9FIRM</name>
<dbReference type="AlphaFoldDB" id="A0A2U3KZN2"/>
<evidence type="ECO:0000313" key="2">
    <source>
        <dbReference type="Proteomes" id="UP000238916"/>
    </source>
</evidence>
<organism evidence="1 2">
    <name type="scientific">Candidatus Desulfosporosinus infrequens</name>
    <dbReference type="NCBI Taxonomy" id="2043169"/>
    <lineage>
        <taxon>Bacteria</taxon>
        <taxon>Bacillati</taxon>
        <taxon>Bacillota</taxon>
        <taxon>Clostridia</taxon>
        <taxon>Eubacteriales</taxon>
        <taxon>Desulfitobacteriaceae</taxon>
        <taxon>Desulfosporosinus</taxon>
    </lineage>
</organism>
<gene>
    <name evidence="1" type="ORF">SBF1_320010</name>
</gene>
<protein>
    <submittedName>
        <fullName evidence="1">Uncharacterized protein</fullName>
    </submittedName>
</protein>
<evidence type="ECO:0000313" key="1">
    <source>
        <dbReference type="EMBL" id="SPF45083.1"/>
    </source>
</evidence>
<sequence>MEHSSAGRTPVHPGNGAGISITYLNAVKCGKGSASILYGSGVKGRSSSIGVADSC</sequence>
<dbReference type="Proteomes" id="UP000238916">
    <property type="component" value="Unassembled WGS sequence"/>
</dbReference>
<accession>A0A2U3KZN2</accession>
<proteinExistence type="predicted"/>